<sequence length="202" mass="23307">MGKIKNIVFDFGGVLIDWNPRYLYRTYFNDDSEMEYFLSHVCTNEWNAEHDRGRSFDDGVALLKPKFPQYAAAIQMYKDKWECMLNGEFPQTVDLLMELKGKGYGIYGLTNWSAETFPIAYSRYPVLHQFDGIVVSGEEKLIKPDPEIFMVLLDRYNLKAEESVFIDDSPANIKTAEGLGFKAVLFDNIENVRSRIGQLLQD</sequence>
<protein>
    <submittedName>
        <fullName evidence="1">HAD family phosphatase</fullName>
    </submittedName>
</protein>
<dbReference type="InterPro" id="IPR023214">
    <property type="entry name" value="HAD_sf"/>
</dbReference>
<dbReference type="SFLD" id="SFLDG01129">
    <property type="entry name" value="C1.5:_HAD__Beta-PGM__Phosphata"/>
    <property type="match status" value="1"/>
</dbReference>
<proteinExistence type="predicted"/>
<dbReference type="InterPro" id="IPR041492">
    <property type="entry name" value="HAD_2"/>
</dbReference>
<organism evidence="1 2">
    <name type="scientific">Candidatus Cryptobacteroides intestinavium</name>
    <dbReference type="NCBI Taxonomy" id="2840766"/>
    <lineage>
        <taxon>Bacteria</taxon>
        <taxon>Pseudomonadati</taxon>
        <taxon>Bacteroidota</taxon>
        <taxon>Bacteroidia</taxon>
        <taxon>Bacteroidales</taxon>
        <taxon>Candidatus Cryptobacteroides</taxon>
    </lineage>
</organism>
<dbReference type="PANTHER" id="PTHR43611">
    <property type="entry name" value="ALPHA-D-GLUCOSE 1-PHOSPHATE PHOSPHATASE"/>
    <property type="match status" value="1"/>
</dbReference>
<gene>
    <name evidence="1" type="ORF">IAC06_08150</name>
</gene>
<dbReference type="NCBIfam" id="TIGR01509">
    <property type="entry name" value="HAD-SF-IA-v3"/>
    <property type="match status" value="1"/>
</dbReference>
<dbReference type="Gene3D" id="3.40.50.1000">
    <property type="entry name" value="HAD superfamily/HAD-like"/>
    <property type="match status" value="1"/>
</dbReference>
<dbReference type="PRINTS" id="PR00413">
    <property type="entry name" value="HADHALOGNASE"/>
</dbReference>
<dbReference type="InterPro" id="IPR036412">
    <property type="entry name" value="HAD-like_sf"/>
</dbReference>
<comment type="caution">
    <text evidence="1">The sequence shown here is derived from an EMBL/GenBank/DDBJ whole genome shotgun (WGS) entry which is preliminary data.</text>
</comment>
<dbReference type="CDD" id="cd02603">
    <property type="entry name" value="HAD_sEH-N_like"/>
    <property type="match status" value="1"/>
</dbReference>
<evidence type="ECO:0000313" key="2">
    <source>
        <dbReference type="Proteomes" id="UP000823661"/>
    </source>
</evidence>
<dbReference type="SFLD" id="SFLDS00003">
    <property type="entry name" value="Haloacid_Dehalogenase"/>
    <property type="match status" value="1"/>
</dbReference>
<dbReference type="SUPFAM" id="SSF56784">
    <property type="entry name" value="HAD-like"/>
    <property type="match status" value="1"/>
</dbReference>
<name>A0A9D9EWE2_9BACT</name>
<dbReference type="AlphaFoldDB" id="A0A9D9EWE2"/>
<reference evidence="1" key="1">
    <citation type="submission" date="2020-10" db="EMBL/GenBank/DDBJ databases">
        <authorList>
            <person name="Gilroy R."/>
        </authorList>
    </citation>
    <scope>NUCLEOTIDE SEQUENCE</scope>
    <source>
        <strain evidence="1">B1-20833</strain>
    </source>
</reference>
<dbReference type="EMBL" id="JADIMI010000079">
    <property type="protein sequence ID" value="MBO8452831.1"/>
    <property type="molecule type" value="Genomic_DNA"/>
</dbReference>
<dbReference type="PANTHER" id="PTHR43611:SF3">
    <property type="entry name" value="FLAVIN MONONUCLEOTIDE HYDROLASE 1, CHLOROPLATIC"/>
    <property type="match status" value="1"/>
</dbReference>
<dbReference type="InterPro" id="IPR023198">
    <property type="entry name" value="PGP-like_dom2"/>
</dbReference>
<accession>A0A9D9EWE2</accession>
<dbReference type="Proteomes" id="UP000823661">
    <property type="component" value="Unassembled WGS sequence"/>
</dbReference>
<dbReference type="Pfam" id="PF13419">
    <property type="entry name" value="HAD_2"/>
    <property type="match status" value="1"/>
</dbReference>
<dbReference type="InterPro" id="IPR006439">
    <property type="entry name" value="HAD-SF_hydro_IA"/>
</dbReference>
<evidence type="ECO:0000313" key="1">
    <source>
        <dbReference type="EMBL" id="MBO8452831.1"/>
    </source>
</evidence>
<reference evidence="1" key="2">
    <citation type="journal article" date="2021" name="PeerJ">
        <title>Extensive microbial diversity within the chicken gut microbiome revealed by metagenomics and culture.</title>
        <authorList>
            <person name="Gilroy R."/>
            <person name="Ravi A."/>
            <person name="Getino M."/>
            <person name="Pursley I."/>
            <person name="Horton D.L."/>
            <person name="Alikhan N.F."/>
            <person name="Baker D."/>
            <person name="Gharbi K."/>
            <person name="Hall N."/>
            <person name="Watson M."/>
            <person name="Adriaenssens E.M."/>
            <person name="Foster-Nyarko E."/>
            <person name="Jarju S."/>
            <person name="Secka A."/>
            <person name="Antonio M."/>
            <person name="Oren A."/>
            <person name="Chaudhuri R.R."/>
            <person name="La Ragione R."/>
            <person name="Hildebrand F."/>
            <person name="Pallen M.J."/>
        </authorList>
    </citation>
    <scope>NUCLEOTIDE SEQUENCE</scope>
    <source>
        <strain evidence="1">B1-20833</strain>
    </source>
</reference>
<dbReference type="Gene3D" id="1.10.150.240">
    <property type="entry name" value="Putative phosphatase, domain 2"/>
    <property type="match status" value="1"/>
</dbReference>